<evidence type="ECO:0000313" key="3">
    <source>
        <dbReference type="Proteomes" id="UP001642409"/>
    </source>
</evidence>
<sequence>MKSLKDFVKNLAKDSCTLTQLLYPFRDFLCLSTVVLEDIQSIDQLLELYQAPKPGDGFNISNPLFTLDCKSFFVNTTAFTSLQESISGCQLPSLKQVLINSATIFEQFKTHSNRIIRCVGYYTLQSIFNGVQLNINFQLESVKSDKKLIKETQAFLQSELQKVVLFALNDPFEPIKTYNLMQLKPECANLNVFMTALHMDNHNVRGNAVKQLLSLPQSQQSTEQLLIHYQKLNMSVLDPLVSIQVQILQLLQQHFTQQQILELFPNISHLIISEQKQLRTAVYKLKLTIFQLNALFTETEANFDQIEFIATEMKLKCTKEEFAEFTHNIKSEIHLNLAVVLANINDHDVSLLKEGLAIYPKSIQYIQNLLPIEDLVKQSGFEYLLHKGDLLDQLMEEKKYEIVEKTIPNSYPSQEIMRSFLFNPLSSLTELRLGFYFLLKLKVSGIYDYSLFDSYINNFTNSSQDSINTQEEFDDAKIQKLQIKIQQIIELMDLKTNLLKAFPKTLSSKTDIGQKLFGLLKNNFIQLYELKYDLYEHIDNFKTESTLFLIQAIDDSFKELVKQLENPEQQLDICVFDFPVLKKTFISIINKTPVSELFQVIKQQFKSIQKHTDTKNLKVQDLENDLIKNVSLWFKTKDSQELKKEQLKIAKWGMENGLVGLGKGMGNEAFKMLEEMGQSKK</sequence>
<evidence type="ECO:0000313" key="2">
    <source>
        <dbReference type="EMBL" id="CAL6029756.1"/>
    </source>
</evidence>
<dbReference type="EMBL" id="CATOUU010000916">
    <property type="protein sequence ID" value="CAI9959169.1"/>
    <property type="molecule type" value="Genomic_DNA"/>
</dbReference>
<reference evidence="1" key="1">
    <citation type="submission" date="2023-06" db="EMBL/GenBank/DDBJ databases">
        <authorList>
            <person name="Kurt Z."/>
        </authorList>
    </citation>
    <scope>NUCLEOTIDE SEQUENCE</scope>
</reference>
<gene>
    <name evidence="2" type="ORF">HINF_LOCUS32633</name>
    <name evidence="1" type="ORF">HINF_LOCUS46814</name>
</gene>
<dbReference type="EMBL" id="CAXDID020000112">
    <property type="protein sequence ID" value="CAL6029756.1"/>
    <property type="molecule type" value="Genomic_DNA"/>
</dbReference>
<keyword evidence="3" id="KW-1185">Reference proteome</keyword>
<name>A0AA86UKE7_9EUKA</name>
<protein>
    <submittedName>
        <fullName evidence="1">Uncharacterized protein</fullName>
    </submittedName>
</protein>
<organism evidence="1">
    <name type="scientific">Hexamita inflata</name>
    <dbReference type="NCBI Taxonomy" id="28002"/>
    <lineage>
        <taxon>Eukaryota</taxon>
        <taxon>Metamonada</taxon>
        <taxon>Diplomonadida</taxon>
        <taxon>Hexamitidae</taxon>
        <taxon>Hexamitinae</taxon>
        <taxon>Hexamita</taxon>
    </lineage>
</organism>
<dbReference type="AlphaFoldDB" id="A0AA86UKE7"/>
<accession>A0AA86UKE7</accession>
<dbReference type="Proteomes" id="UP001642409">
    <property type="component" value="Unassembled WGS sequence"/>
</dbReference>
<comment type="caution">
    <text evidence="1">The sequence shown here is derived from an EMBL/GenBank/DDBJ whole genome shotgun (WGS) entry which is preliminary data.</text>
</comment>
<reference evidence="2 3" key="2">
    <citation type="submission" date="2024-07" db="EMBL/GenBank/DDBJ databases">
        <authorList>
            <person name="Akdeniz Z."/>
        </authorList>
    </citation>
    <scope>NUCLEOTIDE SEQUENCE [LARGE SCALE GENOMIC DNA]</scope>
</reference>
<proteinExistence type="predicted"/>
<evidence type="ECO:0000313" key="1">
    <source>
        <dbReference type="EMBL" id="CAI9959169.1"/>
    </source>
</evidence>